<dbReference type="STRING" id="92487.SAMN02745130_01781"/>
<keyword evidence="1 2" id="KW-0597">Phosphoprotein</keyword>
<protein>
    <submittedName>
        <fullName evidence="5">Response regulator receiver domain-containing protein</fullName>
    </submittedName>
</protein>
<dbReference type="Gene3D" id="3.40.50.2300">
    <property type="match status" value="2"/>
</dbReference>
<feature type="domain" description="Response regulatory" evidence="4">
    <location>
        <begin position="30"/>
        <end position="144"/>
    </location>
</feature>
<keyword evidence="6" id="KW-1185">Reference proteome</keyword>
<accession>A0A1T4WJ25</accession>
<evidence type="ECO:0000256" key="2">
    <source>
        <dbReference type="PROSITE-ProRule" id="PRU00169"/>
    </source>
</evidence>
<gene>
    <name evidence="5" type="ORF">SAMN02745130_01781</name>
</gene>
<evidence type="ECO:0000259" key="4">
    <source>
        <dbReference type="PROSITE" id="PS50110"/>
    </source>
</evidence>
<dbReference type="PANTHER" id="PTHR44591">
    <property type="entry name" value="STRESS RESPONSE REGULATOR PROTEIN 1"/>
    <property type="match status" value="1"/>
</dbReference>
<dbReference type="RefSeq" id="WP_078922248.1">
    <property type="nucleotide sequence ID" value="NZ_FUYB01000006.1"/>
</dbReference>
<reference evidence="5 6" key="1">
    <citation type="submission" date="2017-02" db="EMBL/GenBank/DDBJ databases">
        <authorList>
            <person name="Peterson S.W."/>
        </authorList>
    </citation>
    <scope>NUCLEOTIDE SEQUENCE [LARGE SCALE GENOMIC DNA]</scope>
    <source>
        <strain evidence="5 6">ATCC 49788</strain>
    </source>
</reference>
<dbReference type="InterPro" id="IPR011006">
    <property type="entry name" value="CheY-like_superfamily"/>
</dbReference>
<dbReference type="PANTHER" id="PTHR44591:SF19">
    <property type="entry name" value="TWO-COMPONENT RESPONSE REGULATOR-RELATED"/>
    <property type="match status" value="1"/>
</dbReference>
<dbReference type="SUPFAM" id="SSF52172">
    <property type="entry name" value="CheY-like"/>
    <property type="match status" value="2"/>
</dbReference>
<evidence type="ECO:0000313" key="6">
    <source>
        <dbReference type="Proteomes" id="UP000190460"/>
    </source>
</evidence>
<proteinExistence type="predicted"/>
<feature type="modified residue" description="4-aspartylphosphate" evidence="2">
    <location>
        <position position="78"/>
    </location>
</feature>
<evidence type="ECO:0000313" key="5">
    <source>
        <dbReference type="EMBL" id="SKA77330.1"/>
    </source>
</evidence>
<sequence length="367" mass="41292">MSQGAPSNIVQLARLRRLSQEHSQTAPKPKILFVDDEERILNSLRALFRMEYEVTVTTDGYHAVELLKRHHYHLLVSDQRMPIMQGVELLRQAKEHSPHTVRILLTGFSDLAAIVGSVNEGEVYRYICKPWDSEELRELIASAVKIGLDLATLDPLPKPELTEASPFKPTTAAPSLPAQTQTQTQTQTKPEKIPHEPLTWPENLALLFVDRELQLFATFQELGNPRSQVLAARTPEDALALMEHHEVGVIVASIDGIDRDNFGFLCLLKKEHPHVVSLAVARLGDSETIIDLVNSARVFRVIFHPLRPKVLQHHLEAAIKQVDQFRAQPTLLKVQAAKDIAPTSSVLTNLSVRIKTRLSSIKSFFRR</sequence>
<dbReference type="GO" id="GO:0000160">
    <property type="term" value="P:phosphorelay signal transduction system"/>
    <property type="evidence" value="ECO:0007669"/>
    <property type="project" value="InterPro"/>
</dbReference>
<dbReference type="Pfam" id="PF00072">
    <property type="entry name" value="Response_reg"/>
    <property type="match status" value="1"/>
</dbReference>
<dbReference type="Proteomes" id="UP000190460">
    <property type="component" value="Unassembled WGS sequence"/>
</dbReference>
<dbReference type="SMART" id="SM00448">
    <property type="entry name" value="REC"/>
    <property type="match status" value="1"/>
</dbReference>
<dbReference type="InterPro" id="IPR050595">
    <property type="entry name" value="Bact_response_regulator"/>
</dbReference>
<dbReference type="OrthoDB" id="9802066at2"/>
<feature type="compositionally biased region" description="Low complexity" evidence="3">
    <location>
        <begin position="179"/>
        <end position="188"/>
    </location>
</feature>
<dbReference type="AlphaFoldDB" id="A0A1T4WJ25"/>
<dbReference type="CDD" id="cd17569">
    <property type="entry name" value="REC_HupR-like"/>
    <property type="match status" value="1"/>
</dbReference>
<organism evidence="5 6">
    <name type="scientific">Thiothrix eikelboomii</name>
    <dbReference type="NCBI Taxonomy" id="92487"/>
    <lineage>
        <taxon>Bacteria</taxon>
        <taxon>Pseudomonadati</taxon>
        <taxon>Pseudomonadota</taxon>
        <taxon>Gammaproteobacteria</taxon>
        <taxon>Thiotrichales</taxon>
        <taxon>Thiotrichaceae</taxon>
        <taxon>Thiothrix</taxon>
    </lineage>
</organism>
<dbReference type="InterPro" id="IPR001789">
    <property type="entry name" value="Sig_transdc_resp-reg_receiver"/>
</dbReference>
<dbReference type="PROSITE" id="PS50110">
    <property type="entry name" value="RESPONSE_REGULATORY"/>
    <property type="match status" value="1"/>
</dbReference>
<dbReference type="EMBL" id="FUYB01000006">
    <property type="protein sequence ID" value="SKA77330.1"/>
    <property type="molecule type" value="Genomic_DNA"/>
</dbReference>
<feature type="region of interest" description="Disordered" evidence="3">
    <location>
        <begin position="159"/>
        <end position="195"/>
    </location>
</feature>
<evidence type="ECO:0000256" key="1">
    <source>
        <dbReference type="ARBA" id="ARBA00022553"/>
    </source>
</evidence>
<name>A0A1T4WJ25_9GAMM</name>
<evidence type="ECO:0000256" key="3">
    <source>
        <dbReference type="SAM" id="MobiDB-lite"/>
    </source>
</evidence>